<keyword evidence="11" id="KW-1185">Reference proteome</keyword>
<evidence type="ECO:0000313" key="10">
    <source>
        <dbReference type="EMBL" id="TNJ61574.1"/>
    </source>
</evidence>
<dbReference type="Gene3D" id="3.40.109.10">
    <property type="entry name" value="NADH Oxidase"/>
    <property type="match status" value="1"/>
</dbReference>
<dbReference type="SUPFAM" id="SSF55469">
    <property type="entry name" value="FMN-dependent nitroreductase-like"/>
    <property type="match status" value="1"/>
</dbReference>
<dbReference type="Pfam" id="PF00881">
    <property type="entry name" value="Nitroreductase"/>
    <property type="match status" value="1"/>
</dbReference>
<evidence type="ECO:0000256" key="8">
    <source>
        <dbReference type="PIRSR" id="PIRSR000232-1"/>
    </source>
</evidence>
<dbReference type="InterPro" id="IPR029479">
    <property type="entry name" value="Nitroreductase"/>
</dbReference>
<evidence type="ECO:0000256" key="2">
    <source>
        <dbReference type="ARBA" id="ARBA00022630"/>
    </source>
</evidence>
<dbReference type="RefSeq" id="WP_139606721.1">
    <property type="nucleotide sequence ID" value="NZ_VDCQ01000073.1"/>
</dbReference>
<dbReference type="CDD" id="cd02135">
    <property type="entry name" value="YdjA-like"/>
    <property type="match status" value="1"/>
</dbReference>
<comment type="similarity">
    <text evidence="1 7">Belongs to the nitroreductase family.</text>
</comment>
<dbReference type="GO" id="GO:0016491">
    <property type="term" value="F:oxidoreductase activity"/>
    <property type="evidence" value="ECO:0007669"/>
    <property type="project" value="UniProtKB-UniRule"/>
</dbReference>
<feature type="binding site" description="in other chain" evidence="8">
    <location>
        <begin position="19"/>
        <end position="21"/>
    </location>
    <ligand>
        <name>FMN</name>
        <dbReference type="ChEBI" id="CHEBI:58210"/>
        <note>ligand shared between dimeric partners</note>
    </ligand>
</feature>
<feature type="binding site" description="in other chain" evidence="8">
    <location>
        <begin position="138"/>
        <end position="140"/>
    </location>
    <ligand>
        <name>FMN</name>
        <dbReference type="ChEBI" id="CHEBI:58210"/>
        <note>ligand shared between dimeric partners</note>
    </ligand>
</feature>
<comment type="cofactor">
    <cofactor evidence="8">
        <name>FMN</name>
        <dbReference type="ChEBI" id="CHEBI:58210"/>
    </cofactor>
    <text evidence="8">Binds 1 FMN per subunit.</text>
</comment>
<proteinExistence type="inferred from homology"/>
<dbReference type="PANTHER" id="PTHR43821">
    <property type="entry name" value="NAD(P)H NITROREDUCTASE YDJA-RELATED"/>
    <property type="match status" value="1"/>
</dbReference>
<dbReference type="PANTHER" id="PTHR43821:SF1">
    <property type="entry name" value="NAD(P)H NITROREDUCTASE YDJA-RELATED"/>
    <property type="match status" value="1"/>
</dbReference>
<protein>
    <recommendedName>
        <fullName evidence="7">Putative NAD(P)H nitroreductase</fullName>
        <ecNumber evidence="7">1.-.-.-</ecNumber>
    </recommendedName>
</protein>
<keyword evidence="4 7" id="KW-0521">NADP</keyword>
<dbReference type="AlphaFoldDB" id="A0A5C4SYA3"/>
<evidence type="ECO:0000256" key="7">
    <source>
        <dbReference type="PIRNR" id="PIRNR000232"/>
    </source>
</evidence>
<dbReference type="EC" id="1.-.-.-" evidence="7"/>
<evidence type="ECO:0000313" key="11">
    <source>
        <dbReference type="Proteomes" id="UP000307943"/>
    </source>
</evidence>
<dbReference type="OrthoDB" id="9804207at2"/>
<dbReference type="InterPro" id="IPR052530">
    <property type="entry name" value="NAD(P)H_nitroreductase"/>
</dbReference>
<keyword evidence="6 7" id="KW-0520">NAD</keyword>
<dbReference type="InterPro" id="IPR026021">
    <property type="entry name" value="YdjA-like"/>
</dbReference>
<keyword evidence="3 7" id="KW-0288">FMN</keyword>
<keyword evidence="5 7" id="KW-0560">Oxidoreductase</keyword>
<accession>A0A5C4SYA3</accession>
<feature type="binding site" evidence="8">
    <location>
        <position position="48"/>
    </location>
    <ligand>
        <name>FMN</name>
        <dbReference type="ChEBI" id="CHEBI:58210"/>
        <note>ligand shared between dimeric partners</note>
    </ligand>
</feature>
<organism evidence="10 11">
    <name type="scientific">Paenibacillus hemerocallicola</name>
    <dbReference type="NCBI Taxonomy" id="1172614"/>
    <lineage>
        <taxon>Bacteria</taxon>
        <taxon>Bacillati</taxon>
        <taxon>Bacillota</taxon>
        <taxon>Bacilli</taxon>
        <taxon>Bacillales</taxon>
        <taxon>Paenibacillaceae</taxon>
        <taxon>Paenibacillus</taxon>
    </lineage>
</organism>
<evidence type="ECO:0000256" key="1">
    <source>
        <dbReference type="ARBA" id="ARBA00007118"/>
    </source>
</evidence>
<evidence type="ECO:0000256" key="3">
    <source>
        <dbReference type="ARBA" id="ARBA00022643"/>
    </source>
</evidence>
<dbReference type="PIRSF" id="PIRSF000232">
    <property type="entry name" value="YdjA"/>
    <property type="match status" value="1"/>
</dbReference>
<comment type="caution">
    <text evidence="10">The sequence shown here is derived from an EMBL/GenBank/DDBJ whole genome shotgun (WGS) entry which is preliminary data.</text>
</comment>
<dbReference type="EMBL" id="VDCQ01000073">
    <property type="protein sequence ID" value="TNJ61574.1"/>
    <property type="molecule type" value="Genomic_DNA"/>
</dbReference>
<reference evidence="10 11" key="1">
    <citation type="submission" date="2019-05" db="EMBL/GenBank/DDBJ databases">
        <title>We sequenced the genome of Paenibacillus hemerocallicola KCTC 33185 for further insight into its adaptation and study the phylogeny of Paenibacillus.</title>
        <authorList>
            <person name="Narsing Rao M.P."/>
        </authorList>
    </citation>
    <scope>NUCLEOTIDE SEQUENCE [LARGE SCALE GENOMIC DNA]</scope>
    <source>
        <strain evidence="10 11">KCTC 33185</strain>
    </source>
</reference>
<feature type="domain" description="Nitroreductase" evidence="9">
    <location>
        <begin position="16"/>
        <end position="169"/>
    </location>
</feature>
<evidence type="ECO:0000256" key="4">
    <source>
        <dbReference type="ARBA" id="ARBA00022857"/>
    </source>
</evidence>
<evidence type="ECO:0000256" key="6">
    <source>
        <dbReference type="ARBA" id="ARBA00023027"/>
    </source>
</evidence>
<dbReference type="InterPro" id="IPR000415">
    <property type="entry name" value="Nitroreductase-like"/>
</dbReference>
<keyword evidence="2 7" id="KW-0285">Flavoprotein</keyword>
<evidence type="ECO:0000259" key="9">
    <source>
        <dbReference type="Pfam" id="PF00881"/>
    </source>
</evidence>
<name>A0A5C4SYA3_9BACL</name>
<evidence type="ECO:0000256" key="5">
    <source>
        <dbReference type="ARBA" id="ARBA00023002"/>
    </source>
</evidence>
<sequence length="190" mass="21928">MHEEQSYPSYPIAELIRNRRTVRSFRSDPVSHELLMELLDIANWAPTHGSREPWRYILYRGAARSAFAEAVMGAMSAEEKEKYAEQRLYDYGRTPLHLIVVMKEDPRQKQWDEDYGAVCCWIQNFQLAAWERGIGVVWKTNTYIYAPAFREAAGVRAGEKVVGVLHIGYPETVPVPRVRTSAALRLDIRE</sequence>
<dbReference type="Proteomes" id="UP000307943">
    <property type="component" value="Unassembled WGS sequence"/>
</dbReference>
<gene>
    <name evidence="10" type="ORF">FE784_34085</name>
</gene>